<dbReference type="PROSITE" id="PS51371">
    <property type="entry name" value="CBS"/>
    <property type="match status" value="2"/>
</dbReference>
<evidence type="ECO:0000313" key="7">
    <source>
        <dbReference type="Proteomes" id="UP000077755"/>
    </source>
</evidence>
<evidence type="ECO:0000313" key="6">
    <source>
        <dbReference type="EMBL" id="WOH10000.1"/>
    </source>
</evidence>
<keyword evidence="1" id="KW-0677">Repeat</keyword>
<dbReference type="Gene3D" id="3.10.580.10">
    <property type="entry name" value="CBS-domain"/>
    <property type="match status" value="2"/>
</dbReference>
<gene>
    <name evidence="5" type="ORF">DCAR_025635</name>
    <name evidence="6" type="ORF">DCAR_0729461</name>
</gene>
<evidence type="ECO:0000259" key="4">
    <source>
        <dbReference type="PROSITE" id="PS51371"/>
    </source>
</evidence>
<dbReference type="Proteomes" id="UP000077755">
    <property type="component" value="Chromosome 7"/>
</dbReference>
<proteinExistence type="predicted"/>
<dbReference type="OMA" id="XVQIYEL"/>
<dbReference type="CDD" id="cd02859">
    <property type="entry name" value="E_set_AMPKbeta_like_N"/>
    <property type="match status" value="1"/>
</dbReference>
<dbReference type="SUPFAM" id="SSF81296">
    <property type="entry name" value="E set domains"/>
    <property type="match status" value="1"/>
</dbReference>
<sequence length="465" mass="51169">MVQIQFLWCYGGAQVFLYDSFSGWSEAVPMSAVVGGSSTIFSAFRDLPPGRHQFKFLVDNVWRVDDRLCCCQDNAYGTISNCIMVTEQGLVNPIVESFSPAIVIENEVPQPMTMASTSGAIQQRPVLSLPASDVDATRLHLSMHMSSYTTYDLLPESNEVIALDVNLDVEEAFSVMYRKGLAVLPLWDAPSRRISGMLTASDFIYVLLKIHQSRAVLTNVMLNMCTISALKEGKLEFRREGAGSSSLTYRSLIQAGPDESLQDLARRIVEYRISAVPILDTMEDGSCPKLLHIACLAGILKHICMHLGHPPEYLPLLQQSIGSLRLGTWRIDGDSSGPRLLTLCPSELLGYALHLFIEAQISAVPIVDDKGAFLNIFARSDITSLTNGSVHAQIQLDQRTIAEALALVDGGAVNRFQLCEPSDSLHKVMELLSDPVVRRVIVINSGNKHVEGIITLRDVFTFLLS</sequence>
<dbReference type="PANTHER" id="PTHR13780:SF131">
    <property type="entry name" value="SUCROSE NONFERMENTING 4-LIKE PROTEIN ISOFORM X1"/>
    <property type="match status" value="1"/>
</dbReference>
<name>A0A161ZQ41_DAUCS</name>
<dbReference type="SMART" id="SM00116">
    <property type="entry name" value="CBS"/>
    <property type="match status" value="4"/>
</dbReference>
<dbReference type="OrthoDB" id="531008at2759"/>
<dbReference type="Pfam" id="PF16561">
    <property type="entry name" value="AMPK1_CBM"/>
    <property type="match status" value="1"/>
</dbReference>
<dbReference type="Gene3D" id="2.60.40.10">
    <property type="entry name" value="Immunoglobulins"/>
    <property type="match status" value="1"/>
</dbReference>
<evidence type="ECO:0000256" key="3">
    <source>
        <dbReference type="PROSITE-ProRule" id="PRU00703"/>
    </source>
</evidence>
<dbReference type="InterPro" id="IPR046342">
    <property type="entry name" value="CBS_dom_sf"/>
</dbReference>
<accession>A0A161ZQ41</accession>
<protein>
    <recommendedName>
        <fullName evidence="4">CBS domain-containing protein</fullName>
    </recommendedName>
</protein>
<dbReference type="InterPro" id="IPR013783">
    <property type="entry name" value="Ig-like_fold"/>
</dbReference>
<dbReference type="PANTHER" id="PTHR13780">
    <property type="entry name" value="AMP-ACTIVATED PROTEIN KINASE, GAMMA REGULATORY SUBUNIT"/>
    <property type="match status" value="1"/>
</dbReference>
<dbReference type="InterPro" id="IPR032640">
    <property type="entry name" value="AMPK1_CBM"/>
</dbReference>
<evidence type="ECO:0000313" key="5">
    <source>
        <dbReference type="EMBL" id="KZM88560.1"/>
    </source>
</evidence>
<dbReference type="KEGG" id="dcr:108194091"/>
<keyword evidence="2 3" id="KW-0129">CBS domain</keyword>
<reference evidence="5" key="1">
    <citation type="journal article" date="2016" name="Nat. Genet.">
        <title>A high-quality carrot genome assembly provides new insights into carotenoid accumulation and asterid genome evolution.</title>
        <authorList>
            <person name="Iorizzo M."/>
            <person name="Ellison S."/>
            <person name="Senalik D."/>
            <person name="Zeng P."/>
            <person name="Satapoomin P."/>
            <person name="Huang J."/>
            <person name="Bowman M."/>
            <person name="Iovene M."/>
            <person name="Sanseverino W."/>
            <person name="Cavagnaro P."/>
            <person name="Yildiz M."/>
            <person name="Macko-Podgorni A."/>
            <person name="Moranska E."/>
            <person name="Grzebelus E."/>
            <person name="Grzebelus D."/>
            <person name="Ashrafi H."/>
            <person name="Zheng Z."/>
            <person name="Cheng S."/>
            <person name="Spooner D."/>
            <person name="Van Deynze A."/>
            <person name="Simon P."/>
        </authorList>
    </citation>
    <scope>NUCLEOTIDE SEQUENCE [LARGE SCALE GENOMIC DNA]</scope>
    <source>
        <tissue evidence="5">Leaf</tissue>
    </source>
</reference>
<organism evidence="5">
    <name type="scientific">Daucus carota subsp. sativus</name>
    <name type="common">Carrot</name>
    <dbReference type="NCBI Taxonomy" id="79200"/>
    <lineage>
        <taxon>Eukaryota</taxon>
        <taxon>Viridiplantae</taxon>
        <taxon>Streptophyta</taxon>
        <taxon>Embryophyta</taxon>
        <taxon>Tracheophyta</taxon>
        <taxon>Spermatophyta</taxon>
        <taxon>Magnoliopsida</taxon>
        <taxon>eudicotyledons</taxon>
        <taxon>Gunneridae</taxon>
        <taxon>Pentapetalae</taxon>
        <taxon>asterids</taxon>
        <taxon>campanulids</taxon>
        <taxon>Apiales</taxon>
        <taxon>Apiaceae</taxon>
        <taxon>Apioideae</taxon>
        <taxon>Scandiceae</taxon>
        <taxon>Daucinae</taxon>
        <taxon>Daucus</taxon>
        <taxon>Daucus sect. Daucus</taxon>
    </lineage>
</organism>
<dbReference type="AlphaFoldDB" id="A0A161ZQ41"/>
<feature type="domain" description="CBS" evidence="4">
    <location>
        <begin position="412"/>
        <end position="465"/>
    </location>
</feature>
<dbReference type="EMBL" id="CP093349">
    <property type="protein sequence ID" value="WOH10000.1"/>
    <property type="molecule type" value="Genomic_DNA"/>
</dbReference>
<dbReference type="Gramene" id="KZM88560">
    <property type="protein sequence ID" value="KZM88560"/>
    <property type="gene ID" value="DCAR_025635"/>
</dbReference>
<dbReference type="GO" id="GO:0009507">
    <property type="term" value="C:chloroplast"/>
    <property type="evidence" value="ECO:0007669"/>
    <property type="project" value="UniProtKB-ARBA"/>
</dbReference>
<dbReference type="STRING" id="79200.A0A161ZQ41"/>
<dbReference type="EMBL" id="LNRQ01000007">
    <property type="protein sequence ID" value="KZM88560.1"/>
    <property type="molecule type" value="Genomic_DNA"/>
</dbReference>
<feature type="domain" description="CBS" evidence="4">
    <location>
        <begin position="153"/>
        <end position="213"/>
    </location>
</feature>
<dbReference type="InterPro" id="IPR050511">
    <property type="entry name" value="AMPK_gamma/SDS23_families"/>
</dbReference>
<dbReference type="Pfam" id="PF00571">
    <property type="entry name" value="CBS"/>
    <property type="match status" value="3"/>
</dbReference>
<reference evidence="6" key="2">
    <citation type="submission" date="2022-03" db="EMBL/GenBank/DDBJ databases">
        <title>Draft title - Genomic analysis of global carrot germplasm unveils the trajectory of domestication and the origin of high carotenoid orange carrot.</title>
        <authorList>
            <person name="Iorizzo M."/>
            <person name="Ellison S."/>
            <person name="Senalik D."/>
            <person name="Macko-Podgorni A."/>
            <person name="Grzebelus D."/>
            <person name="Bostan H."/>
            <person name="Rolling W."/>
            <person name="Curaba J."/>
            <person name="Simon P."/>
        </authorList>
    </citation>
    <scope>NUCLEOTIDE SEQUENCE</scope>
    <source>
        <tissue evidence="6">Leaf</tissue>
    </source>
</reference>
<dbReference type="InterPro" id="IPR014756">
    <property type="entry name" value="Ig_E-set"/>
</dbReference>
<dbReference type="SUPFAM" id="SSF54631">
    <property type="entry name" value="CBS-domain pair"/>
    <property type="match status" value="2"/>
</dbReference>
<evidence type="ECO:0000256" key="1">
    <source>
        <dbReference type="ARBA" id="ARBA00022737"/>
    </source>
</evidence>
<dbReference type="InterPro" id="IPR000644">
    <property type="entry name" value="CBS_dom"/>
</dbReference>
<keyword evidence="7" id="KW-1185">Reference proteome</keyword>
<evidence type="ECO:0000256" key="2">
    <source>
        <dbReference type="ARBA" id="ARBA00023122"/>
    </source>
</evidence>